<organism evidence="2 3">
    <name type="scientific">Bradyrhizobium iriomotense</name>
    <dbReference type="NCBI Taxonomy" id="441950"/>
    <lineage>
        <taxon>Bacteria</taxon>
        <taxon>Pseudomonadati</taxon>
        <taxon>Pseudomonadota</taxon>
        <taxon>Alphaproteobacteria</taxon>
        <taxon>Hyphomicrobiales</taxon>
        <taxon>Nitrobacteraceae</taxon>
        <taxon>Bradyrhizobium</taxon>
    </lineage>
</organism>
<comment type="caution">
    <text evidence="2">The sequence shown here is derived from an EMBL/GenBank/DDBJ whole genome shotgun (WGS) entry which is preliminary data.</text>
</comment>
<evidence type="ECO:0008006" key="4">
    <source>
        <dbReference type="Google" id="ProtNLM"/>
    </source>
</evidence>
<keyword evidence="3" id="KW-1185">Reference proteome</keyword>
<dbReference type="Proteomes" id="UP001156905">
    <property type="component" value="Unassembled WGS sequence"/>
</dbReference>
<accession>A0ABQ6AWN6</accession>
<evidence type="ECO:0000313" key="3">
    <source>
        <dbReference type="Proteomes" id="UP001156905"/>
    </source>
</evidence>
<reference evidence="3" key="1">
    <citation type="journal article" date="2019" name="Int. J. Syst. Evol. Microbiol.">
        <title>The Global Catalogue of Microorganisms (GCM) 10K type strain sequencing project: providing services to taxonomists for standard genome sequencing and annotation.</title>
        <authorList>
            <consortium name="The Broad Institute Genomics Platform"/>
            <consortium name="The Broad Institute Genome Sequencing Center for Infectious Disease"/>
            <person name="Wu L."/>
            <person name="Ma J."/>
        </authorList>
    </citation>
    <scope>NUCLEOTIDE SEQUENCE [LARGE SCALE GENOMIC DNA]</scope>
    <source>
        <strain evidence="3">NBRC 102520</strain>
    </source>
</reference>
<protein>
    <recommendedName>
        <fullName evidence="4">Secreted protein</fullName>
    </recommendedName>
</protein>
<name>A0ABQ6AWN6_9BRAD</name>
<dbReference type="RefSeq" id="WP_284261815.1">
    <property type="nucleotide sequence ID" value="NZ_BSOW01000003.1"/>
</dbReference>
<proteinExistence type="predicted"/>
<gene>
    <name evidence="2" type="ORF">GCM10007857_10120</name>
</gene>
<feature type="compositionally biased region" description="Polar residues" evidence="1">
    <location>
        <begin position="75"/>
        <end position="85"/>
    </location>
</feature>
<sequence>MLGVLILVLVAAISFAAGYVTRDRISRKRRANYLKWEPYVRSGKRPAQPPAFLVRAPKPQAPRISAVDGAGSAQPLAQPTVSQAPVAQPPADAERRQVHAFVRR</sequence>
<dbReference type="EMBL" id="BSOW01000003">
    <property type="protein sequence ID" value="GLR84302.1"/>
    <property type="molecule type" value="Genomic_DNA"/>
</dbReference>
<evidence type="ECO:0000313" key="2">
    <source>
        <dbReference type="EMBL" id="GLR84302.1"/>
    </source>
</evidence>
<evidence type="ECO:0000256" key="1">
    <source>
        <dbReference type="SAM" id="MobiDB-lite"/>
    </source>
</evidence>
<feature type="region of interest" description="Disordered" evidence="1">
    <location>
        <begin position="63"/>
        <end position="104"/>
    </location>
</feature>